<feature type="domain" description="N-acetyltransferase" evidence="1">
    <location>
        <begin position="3"/>
        <end position="167"/>
    </location>
</feature>
<keyword evidence="3" id="KW-1185">Reference proteome</keyword>
<keyword evidence="2" id="KW-0808">Transferase</keyword>
<dbReference type="PANTHER" id="PTHR43328">
    <property type="entry name" value="ACETYLTRANSFERASE-RELATED"/>
    <property type="match status" value="1"/>
</dbReference>
<dbReference type="PANTHER" id="PTHR43328:SF1">
    <property type="entry name" value="N-ACETYLTRANSFERASE DOMAIN-CONTAINING PROTEIN"/>
    <property type="match status" value="1"/>
</dbReference>
<dbReference type="InterPro" id="IPR016181">
    <property type="entry name" value="Acyl_CoA_acyltransferase"/>
</dbReference>
<dbReference type="SUPFAM" id="SSF55729">
    <property type="entry name" value="Acyl-CoA N-acyltransferases (Nat)"/>
    <property type="match status" value="2"/>
</dbReference>
<name>A0A6V7R8V0_9STAP</name>
<comment type="caution">
    <text evidence="2">The sequence shown here is derived from an EMBL/GenBank/DDBJ whole genome shotgun (WGS) entry which is preliminary data.</text>
</comment>
<protein>
    <submittedName>
        <fullName evidence="2">Mycothiol acetyltransferase</fullName>
    </submittedName>
</protein>
<evidence type="ECO:0000259" key="1">
    <source>
        <dbReference type="PROSITE" id="PS51186"/>
    </source>
</evidence>
<evidence type="ECO:0000313" key="2">
    <source>
        <dbReference type="EMBL" id="CAD2073706.1"/>
    </source>
</evidence>
<accession>A0A6V7R8V0</accession>
<dbReference type="InterPro" id="IPR000182">
    <property type="entry name" value="GNAT_dom"/>
</dbReference>
<evidence type="ECO:0000313" key="3">
    <source>
        <dbReference type="Proteomes" id="UP000589351"/>
    </source>
</evidence>
<dbReference type="AlphaFoldDB" id="A0A6V7R8V0"/>
<dbReference type="Pfam" id="PF00583">
    <property type="entry name" value="Acetyltransf_1"/>
    <property type="match status" value="1"/>
</dbReference>
<dbReference type="CDD" id="cd04301">
    <property type="entry name" value="NAT_SF"/>
    <property type="match status" value="1"/>
</dbReference>
<dbReference type="Proteomes" id="UP000589351">
    <property type="component" value="Unassembled WGS sequence"/>
</dbReference>
<proteinExistence type="predicted"/>
<dbReference type="Gene3D" id="3.40.630.30">
    <property type="match status" value="2"/>
</dbReference>
<reference evidence="2 3" key="1">
    <citation type="submission" date="2020-07" db="EMBL/GenBank/DDBJ databases">
        <authorList>
            <person name="Criscuolo A."/>
        </authorList>
    </citation>
    <scope>NUCLEOTIDE SEQUENCE [LARGE SCALE GENOMIC DNA]</scope>
    <source>
        <strain evidence="2">CIP111649</strain>
    </source>
</reference>
<organism evidence="2 3">
    <name type="scientific">Jeotgalicoccus meleagridis</name>
    <dbReference type="NCBI Taxonomy" id="2759181"/>
    <lineage>
        <taxon>Bacteria</taxon>
        <taxon>Bacillati</taxon>
        <taxon>Bacillota</taxon>
        <taxon>Bacilli</taxon>
        <taxon>Bacillales</taxon>
        <taxon>Staphylococcaceae</taxon>
        <taxon>Jeotgalicoccus</taxon>
    </lineage>
</organism>
<sequence length="276" mass="31787">MDISIRKYKETDRDALVDYKLNEQQQIYSSLPLDVLDDALKDENRTANIVVADDGKIVGFFVLHKHYQHEGYDTPHEVVYVRSLSINEQYQGNGYGTKVAQYLPVYVQENFSQFDHLYLVVDGENQGAWNLYERAGFLHTATKEDGPIGKERLYYLDLARSYVPNLKVVLDEEAESPNVQFNLVLDDLVAGHIDGEITEKKLLINNIFVEEEFRERGIAESAVRQLGTAVRKYLKTVDTVEVFVSESELTDIFTRAGFVHPHDTSEENHYQKLVRY</sequence>
<dbReference type="GO" id="GO:0016747">
    <property type="term" value="F:acyltransferase activity, transferring groups other than amino-acyl groups"/>
    <property type="evidence" value="ECO:0007669"/>
    <property type="project" value="InterPro"/>
</dbReference>
<gene>
    <name evidence="2" type="primary">mshD</name>
    <name evidence="2" type="ORF">JEODO184_00539</name>
</gene>
<dbReference type="RefSeq" id="WP_185125087.1">
    <property type="nucleotide sequence ID" value="NZ_CAJEWD010000004.1"/>
</dbReference>
<dbReference type="EMBL" id="CAJEWD010000004">
    <property type="protein sequence ID" value="CAD2073706.1"/>
    <property type="molecule type" value="Genomic_DNA"/>
</dbReference>
<dbReference type="PROSITE" id="PS51186">
    <property type="entry name" value="GNAT"/>
    <property type="match status" value="1"/>
</dbReference>